<dbReference type="RefSeq" id="WP_266343446.1">
    <property type="nucleotide sequence ID" value="NZ_JAPKNH010000003.1"/>
</dbReference>
<dbReference type="SUPFAM" id="SSF52266">
    <property type="entry name" value="SGNH hydrolase"/>
    <property type="match status" value="1"/>
</dbReference>
<evidence type="ECO:0000259" key="2">
    <source>
        <dbReference type="Pfam" id="PF13472"/>
    </source>
</evidence>
<feature type="domain" description="SGNH hydrolase-type esterase" evidence="2">
    <location>
        <begin position="100"/>
        <end position="306"/>
    </location>
</feature>
<feature type="transmembrane region" description="Helical" evidence="1">
    <location>
        <begin position="7"/>
        <end position="31"/>
    </location>
</feature>
<gene>
    <name evidence="3" type="ORF">ACFPP9_21635</name>
</gene>
<dbReference type="EMBL" id="JBHSML010000013">
    <property type="protein sequence ID" value="MFC5518392.1"/>
    <property type="molecule type" value="Genomic_DNA"/>
</dbReference>
<evidence type="ECO:0000313" key="3">
    <source>
        <dbReference type="EMBL" id="MFC5518392.1"/>
    </source>
</evidence>
<dbReference type="InterPro" id="IPR036514">
    <property type="entry name" value="SGNH_hydro_sf"/>
</dbReference>
<keyword evidence="1" id="KW-0812">Transmembrane</keyword>
<proteinExistence type="predicted"/>
<keyword evidence="1" id="KW-0472">Membrane</keyword>
<name>A0ABW0Q2T8_9HYPH</name>
<protein>
    <submittedName>
        <fullName evidence="3">SGNH/GDSL hydrolase family protein</fullName>
    </submittedName>
</protein>
<dbReference type="Proteomes" id="UP001596150">
    <property type="component" value="Unassembled WGS sequence"/>
</dbReference>
<keyword evidence="1" id="KW-1133">Transmembrane helix</keyword>
<accession>A0ABW0Q2T8</accession>
<keyword evidence="4" id="KW-1185">Reference proteome</keyword>
<dbReference type="InterPro" id="IPR013830">
    <property type="entry name" value="SGNH_hydro"/>
</dbReference>
<evidence type="ECO:0000256" key="1">
    <source>
        <dbReference type="SAM" id="Phobius"/>
    </source>
</evidence>
<dbReference type="GO" id="GO:0016787">
    <property type="term" value="F:hydrolase activity"/>
    <property type="evidence" value="ECO:0007669"/>
    <property type="project" value="UniProtKB-KW"/>
</dbReference>
<comment type="caution">
    <text evidence="3">The sequence shown here is derived from an EMBL/GenBank/DDBJ whole genome shotgun (WGS) entry which is preliminary data.</text>
</comment>
<dbReference type="Pfam" id="PF13472">
    <property type="entry name" value="Lipase_GDSL_2"/>
    <property type="match status" value="1"/>
</dbReference>
<keyword evidence="3" id="KW-0378">Hydrolase</keyword>
<evidence type="ECO:0000313" key="4">
    <source>
        <dbReference type="Proteomes" id="UP001596150"/>
    </source>
</evidence>
<dbReference type="Gene3D" id="3.40.50.1110">
    <property type="entry name" value="SGNH hydrolase"/>
    <property type="match status" value="1"/>
</dbReference>
<dbReference type="CDD" id="cd00229">
    <property type="entry name" value="SGNH_hydrolase"/>
    <property type="match status" value="1"/>
</dbReference>
<sequence>MRSPIRAAILSIVASVIVGGLLIEGAARWVLDDGMDFDVEMWKYARDIKRVSDNAEIGHEHRPGTGGVYMGVPVQINALGLRDRDITVEKQPGKIRTLMLGDSLTFGWGVKAEDTPAKLLETRLNGDEATPRDEVINTGVGNYNTVMEVAYFLDRGRELKPDMVVLNYFINDAEPSPKRRSALWREYSYAYVFFASTIDKLSRQYFGKADWKTYYRDLYRNGAQDWTAAQEEIRRLADYCRENDIKLLVVNYPELHQLRDYPFPEVTAGVAAAAEANRVPFLDLLPSIRDLEPASLWVSPTDAHPNRIANLRFAASIADKLMSTFPELYHAPPADTDAHSASYIGAAGSAGSWR</sequence>
<organism evidence="3 4">
    <name type="scientific">Kaistia terrae</name>
    <dbReference type="NCBI Taxonomy" id="537017"/>
    <lineage>
        <taxon>Bacteria</taxon>
        <taxon>Pseudomonadati</taxon>
        <taxon>Pseudomonadota</taxon>
        <taxon>Alphaproteobacteria</taxon>
        <taxon>Hyphomicrobiales</taxon>
        <taxon>Kaistiaceae</taxon>
        <taxon>Kaistia</taxon>
    </lineage>
</organism>
<reference evidence="4" key="1">
    <citation type="journal article" date="2019" name="Int. J. Syst. Evol. Microbiol.">
        <title>The Global Catalogue of Microorganisms (GCM) 10K type strain sequencing project: providing services to taxonomists for standard genome sequencing and annotation.</title>
        <authorList>
            <consortium name="The Broad Institute Genomics Platform"/>
            <consortium name="The Broad Institute Genome Sequencing Center for Infectious Disease"/>
            <person name="Wu L."/>
            <person name="Ma J."/>
        </authorList>
    </citation>
    <scope>NUCLEOTIDE SEQUENCE [LARGE SCALE GENOMIC DNA]</scope>
    <source>
        <strain evidence="4">KACC 12633</strain>
    </source>
</reference>